<dbReference type="AlphaFoldDB" id="A0A1Z5YR97"/>
<evidence type="ECO:0008006" key="3">
    <source>
        <dbReference type="Google" id="ProtNLM"/>
    </source>
</evidence>
<gene>
    <name evidence="1" type="ORF">HK14_15590</name>
</gene>
<dbReference type="OrthoDB" id="7226306at2"/>
<evidence type="ECO:0000313" key="1">
    <source>
        <dbReference type="EMBL" id="OUI98373.1"/>
    </source>
</evidence>
<dbReference type="SUPFAM" id="SSF53448">
    <property type="entry name" value="Nucleotide-diphospho-sugar transferases"/>
    <property type="match status" value="1"/>
</dbReference>
<organism evidence="1 2">
    <name type="scientific">Acetobacter cibinongensis</name>
    <dbReference type="NCBI Taxonomy" id="146475"/>
    <lineage>
        <taxon>Bacteria</taxon>
        <taxon>Pseudomonadati</taxon>
        <taxon>Pseudomonadota</taxon>
        <taxon>Alphaproteobacteria</taxon>
        <taxon>Acetobacterales</taxon>
        <taxon>Acetobacteraceae</taxon>
        <taxon>Acetobacter</taxon>
    </lineage>
</organism>
<evidence type="ECO:0000313" key="2">
    <source>
        <dbReference type="Proteomes" id="UP000196086"/>
    </source>
</evidence>
<proteinExistence type="predicted"/>
<protein>
    <recommendedName>
        <fullName evidence="3">Glycosyl transferase</fullName>
    </recommendedName>
</protein>
<name>A0A1Z5YR97_9PROT</name>
<dbReference type="InterPro" id="IPR029044">
    <property type="entry name" value="Nucleotide-diphossugar_trans"/>
</dbReference>
<sequence>MALTVLAKHRWVTTCPTRLVSGTEDAETVHIDGCTFERSALPLSAQTSELNGTRYLNLFSEGWKLQHFRLFNPLIFSCAFGSEEVFECLRLSFHSLLTVGGYKGDLAVITNEAGEERVRRIQQELPLKGVFSVIVLPDCHDEIDFCLARFRFFDQPFFRDRQPLIYMDADILCNAPIEPILADMVFSDRIHVTQEGVLGEGHPESDGHWYGWRMMAEAGMEFSRTQRGFSAGMIGCSHSAQAFEYAQLILQCAEGYRQKTGKHRPFIGYDQCLANYIFLKAQVLSFDGIGAAVTLHRLRSGHVPVFPSERRGLIHFLAVPFPEKLAAMKLYAAQ</sequence>
<dbReference type="EMBL" id="JOMQ01000093">
    <property type="protein sequence ID" value="OUI98373.1"/>
    <property type="molecule type" value="Genomic_DNA"/>
</dbReference>
<dbReference type="Gene3D" id="3.90.550.10">
    <property type="entry name" value="Spore Coat Polysaccharide Biosynthesis Protein SpsA, Chain A"/>
    <property type="match status" value="1"/>
</dbReference>
<comment type="caution">
    <text evidence="1">The sequence shown here is derived from an EMBL/GenBank/DDBJ whole genome shotgun (WGS) entry which is preliminary data.</text>
</comment>
<dbReference type="RefSeq" id="WP_086652289.1">
    <property type="nucleotide sequence ID" value="NZ_JOMQ01000093.1"/>
</dbReference>
<reference evidence="1 2" key="1">
    <citation type="submission" date="2014-06" db="EMBL/GenBank/DDBJ databases">
        <authorList>
            <person name="Ju J."/>
            <person name="Zhang J."/>
        </authorList>
    </citation>
    <scope>NUCLEOTIDE SEQUENCE [LARGE SCALE GENOMIC DNA]</scope>
    <source>
        <strain evidence="1 2">DsW_47</strain>
    </source>
</reference>
<accession>A0A1Z5YR97</accession>
<dbReference type="Proteomes" id="UP000196086">
    <property type="component" value="Unassembled WGS sequence"/>
</dbReference>